<protein>
    <recommendedName>
        <fullName evidence="1">D-inositol 3-phosphate glycosyltransferase</fullName>
    </recommendedName>
</protein>
<evidence type="ECO:0000256" key="3">
    <source>
        <dbReference type="ARBA" id="ARBA00022679"/>
    </source>
</evidence>
<evidence type="ECO:0000313" key="5">
    <source>
        <dbReference type="EMBL" id="MBI9114776.1"/>
    </source>
</evidence>
<dbReference type="PANTHER" id="PTHR45947">
    <property type="entry name" value="SULFOQUINOVOSYL TRANSFERASE SQD2"/>
    <property type="match status" value="1"/>
</dbReference>
<dbReference type="PANTHER" id="PTHR45947:SF3">
    <property type="entry name" value="SULFOQUINOVOSYL TRANSFERASE SQD2"/>
    <property type="match status" value="1"/>
</dbReference>
<dbReference type="GO" id="GO:0016757">
    <property type="term" value="F:glycosyltransferase activity"/>
    <property type="evidence" value="ECO:0007669"/>
    <property type="project" value="UniProtKB-KW"/>
</dbReference>
<comment type="caution">
    <text evidence="5">The sequence shown here is derived from an EMBL/GenBank/DDBJ whole genome shotgun (WGS) entry which is preliminary data.</text>
</comment>
<dbReference type="SUPFAM" id="SSF53756">
    <property type="entry name" value="UDP-Glycosyltransferase/glycogen phosphorylase"/>
    <property type="match status" value="1"/>
</dbReference>
<dbReference type="RefSeq" id="WP_198733318.1">
    <property type="nucleotide sequence ID" value="NZ_JAEINH010000004.1"/>
</dbReference>
<dbReference type="Gene3D" id="3.40.50.2000">
    <property type="entry name" value="Glycogen Phosphorylase B"/>
    <property type="match status" value="2"/>
</dbReference>
<dbReference type="InterPro" id="IPR050194">
    <property type="entry name" value="Glycosyltransferase_grp1"/>
</dbReference>
<dbReference type="Pfam" id="PF13692">
    <property type="entry name" value="Glyco_trans_1_4"/>
    <property type="match status" value="1"/>
</dbReference>
<evidence type="ECO:0000259" key="4">
    <source>
        <dbReference type="Pfam" id="PF13579"/>
    </source>
</evidence>
<keyword evidence="2" id="KW-0328">Glycosyltransferase</keyword>
<keyword evidence="6" id="KW-1185">Reference proteome</keyword>
<name>A0A934MB00_9MICO</name>
<organism evidence="5 6">
    <name type="scientific">Sanguibacter suaedae</name>
    <dbReference type="NCBI Taxonomy" id="2795737"/>
    <lineage>
        <taxon>Bacteria</taxon>
        <taxon>Bacillati</taxon>
        <taxon>Actinomycetota</taxon>
        <taxon>Actinomycetes</taxon>
        <taxon>Micrococcales</taxon>
        <taxon>Sanguibacteraceae</taxon>
        <taxon>Sanguibacter</taxon>
    </lineage>
</organism>
<evidence type="ECO:0000256" key="1">
    <source>
        <dbReference type="ARBA" id="ARBA00021292"/>
    </source>
</evidence>
<evidence type="ECO:0000313" key="6">
    <source>
        <dbReference type="Proteomes" id="UP000602087"/>
    </source>
</evidence>
<dbReference type="Pfam" id="PF13579">
    <property type="entry name" value="Glyco_trans_4_4"/>
    <property type="match status" value="1"/>
</dbReference>
<gene>
    <name evidence="5" type="ORF">JAV76_07090</name>
</gene>
<sequence>MNSRPRLLVLASTFPAAQDDGTPAFVKDLAEREAEHFEVMVLVPRVPGGARSERIGSLEVRRFAFFPRRWEDLAHGAIIENLRARRTRWLQVVPFFVAEAIAVRRAVRTFRPDVMHVHWIIPQGVVATFAAPRVPALVTTLGGDLYALNLTPVRWLKSLVVRRARRTTVMNEDMAERVRSLGAPRESVSVVPMGADLAAIRLTTRAEREAGEQLKLLFVGRLVEKKGLSVLLGALKILQLTTVSLSVVGDGPLRAAIEEEARGLPVTFLGQLGRAELSREYATHDVVVAPSVLASSGDQDGLPVALLEAMGAGCAVVASDLPGLNEAVVDGVSGMLVTPGSADSLADALRDLAQSPSLVDDLGRAASVRANDFSIDSVGKRYVEILMGIHSRK</sequence>
<dbReference type="AlphaFoldDB" id="A0A934MB00"/>
<accession>A0A934MB00</accession>
<evidence type="ECO:0000256" key="2">
    <source>
        <dbReference type="ARBA" id="ARBA00022676"/>
    </source>
</evidence>
<dbReference type="Proteomes" id="UP000602087">
    <property type="component" value="Unassembled WGS sequence"/>
</dbReference>
<dbReference type="InterPro" id="IPR028098">
    <property type="entry name" value="Glyco_trans_4-like_N"/>
</dbReference>
<proteinExistence type="predicted"/>
<dbReference type="EMBL" id="JAEINH010000004">
    <property type="protein sequence ID" value="MBI9114776.1"/>
    <property type="molecule type" value="Genomic_DNA"/>
</dbReference>
<keyword evidence="3" id="KW-0808">Transferase</keyword>
<reference evidence="5" key="1">
    <citation type="submission" date="2020-12" db="EMBL/GenBank/DDBJ databases">
        <title>Sanguibacter suaedae sp. nov., isolated from Suaeda aralocaspica.</title>
        <authorList>
            <person name="Ma Q."/>
        </authorList>
    </citation>
    <scope>NUCLEOTIDE SEQUENCE</scope>
    <source>
        <strain evidence="5">YZGR15</strain>
    </source>
</reference>
<feature type="domain" description="Glycosyltransferase subfamily 4-like N-terminal" evidence="4">
    <location>
        <begin position="24"/>
        <end position="194"/>
    </location>
</feature>
<dbReference type="GO" id="GO:1901137">
    <property type="term" value="P:carbohydrate derivative biosynthetic process"/>
    <property type="evidence" value="ECO:0007669"/>
    <property type="project" value="UniProtKB-ARBA"/>
</dbReference>